<feature type="chain" id="PRO_5010244757" evidence="2">
    <location>
        <begin position="24"/>
        <end position="130"/>
    </location>
</feature>
<reference evidence="5" key="2">
    <citation type="submission" date="2025-08" db="UniProtKB">
        <authorList>
            <consortium name="RefSeq"/>
        </authorList>
    </citation>
    <scope>IDENTIFICATION</scope>
    <source>
        <tissue evidence="5">Leaf</tissue>
    </source>
</reference>
<dbReference type="InterPro" id="IPR008502">
    <property type="entry name" value="Prolamin-like"/>
</dbReference>
<keyword evidence="1 2" id="KW-0732">Signal</keyword>
<dbReference type="KEGG" id="vra:106763639"/>
<accession>A0A1S3UB92</accession>
<evidence type="ECO:0000256" key="1">
    <source>
        <dbReference type="ARBA" id="ARBA00022729"/>
    </source>
</evidence>
<evidence type="ECO:0000313" key="5">
    <source>
        <dbReference type="RefSeq" id="XP_014503291.1"/>
    </source>
</evidence>
<dbReference type="PANTHER" id="PTHR31951">
    <property type="entry name" value="BIFUNCTIONAL INHIBITOR/LIPID-TRANSFER PROTEIN/SEED STORAGE 2S ALBUMIN SUPERFAMILY PROTEIN-RELATED"/>
    <property type="match status" value="1"/>
</dbReference>
<reference evidence="4" key="1">
    <citation type="journal article" date="2014" name="Nat. Commun.">
        <title>Genome sequence of mungbean and insights into evolution within Vigna species.</title>
        <authorList>
            <person name="Kang Y.J."/>
            <person name="Kim S.K."/>
            <person name="Kim M.Y."/>
            <person name="Lestari P."/>
            <person name="Kim K.H."/>
            <person name="Ha B.K."/>
            <person name="Jun T.H."/>
            <person name="Hwang W.J."/>
            <person name="Lee T."/>
            <person name="Lee J."/>
            <person name="Shim S."/>
            <person name="Yoon M.Y."/>
            <person name="Jang Y.E."/>
            <person name="Han K.S."/>
            <person name="Taeprayoon P."/>
            <person name="Yoon N."/>
            <person name="Somta P."/>
            <person name="Tanya P."/>
            <person name="Kim K.S."/>
            <person name="Gwag J.G."/>
            <person name="Moon J.K."/>
            <person name="Lee Y.H."/>
            <person name="Park B.S."/>
            <person name="Bombarely A."/>
            <person name="Doyle J.J."/>
            <person name="Jackson S.A."/>
            <person name="Schafleitner R."/>
            <person name="Srinives P."/>
            <person name="Varshney R.K."/>
            <person name="Lee S.H."/>
        </authorList>
    </citation>
    <scope>NUCLEOTIDE SEQUENCE [LARGE SCALE GENOMIC DNA]</scope>
    <source>
        <strain evidence="4">cv. VC1973A</strain>
    </source>
</reference>
<evidence type="ECO:0000256" key="2">
    <source>
        <dbReference type="SAM" id="SignalP"/>
    </source>
</evidence>
<dbReference type="OrthoDB" id="1368054at2759"/>
<name>A0A1S3UB92_VIGRR</name>
<evidence type="ECO:0000259" key="3">
    <source>
        <dbReference type="Pfam" id="PF05617"/>
    </source>
</evidence>
<proteinExistence type="predicted"/>
<evidence type="ECO:0000313" key="4">
    <source>
        <dbReference type="Proteomes" id="UP000087766"/>
    </source>
</evidence>
<dbReference type="Proteomes" id="UP000087766">
    <property type="component" value="Chromosome 6"/>
</dbReference>
<feature type="signal peptide" evidence="2">
    <location>
        <begin position="1"/>
        <end position="23"/>
    </location>
</feature>
<keyword evidence="4" id="KW-1185">Reference proteome</keyword>
<gene>
    <name evidence="5" type="primary">LOC106763639</name>
</gene>
<dbReference type="PANTHER" id="PTHR31951:SF22">
    <property type="entry name" value="ECA1 GAMETOGENESIS RELATED FAMILY"/>
    <property type="match status" value="1"/>
</dbReference>
<protein>
    <submittedName>
        <fullName evidence="5">Protein DOWN-REGULATED IN DIF1 11-like</fullName>
    </submittedName>
</protein>
<dbReference type="Pfam" id="PF05617">
    <property type="entry name" value="Prolamin_like"/>
    <property type="match status" value="1"/>
</dbReference>
<feature type="domain" description="Prolamin-like" evidence="3">
    <location>
        <begin position="52"/>
        <end position="125"/>
    </location>
</feature>
<dbReference type="GeneID" id="106763639"/>
<organism evidence="4 5">
    <name type="scientific">Vigna radiata var. radiata</name>
    <name type="common">Mung bean</name>
    <name type="synonym">Phaseolus aureus</name>
    <dbReference type="NCBI Taxonomy" id="3916"/>
    <lineage>
        <taxon>Eukaryota</taxon>
        <taxon>Viridiplantae</taxon>
        <taxon>Streptophyta</taxon>
        <taxon>Embryophyta</taxon>
        <taxon>Tracheophyta</taxon>
        <taxon>Spermatophyta</taxon>
        <taxon>Magnoliopsida</taxon>
        <taxon>eudicotyledons</taxon>
        <taxon>Gunneridae</taxon>
        <taxon>Pentapetalae</taxon>
        <taxon>rosids</taxon>
        <taxon>fabids</taxon>
        <taxon>Fabales</taxon>
        <taxon>Fabaceae</taxon>
        <taxon>Papilionoideae</taxon>
        <taxon>50 kb inversion clade</taxon>
        <taxon>NPAAA clade</taxon>
        <taxon>indigoferoid/millettioid clade</taxon>
        <taxon>Phaseoleae</taxon>
        <taxon>Vigna</taxon>
    </lineage>
</organism>
<sequence>MATFSNNFCLLMLLCFMMSWSMMFNIVLSNVAPAPSNWPGPVSSSYETYLANCASKLDPICGRDIYFAVFYGNATIIKDCCDELVHDVGKVCHDDMTKFVLTKTQFKSSDVEIMERSQKVWNDCVGLVES</sequence>
<dbReference type="RefSeq" id="XP_014503291.1">
    <property type="nucleotide sequence ID" value="XM_014647805.1"/>
</dbReference>
<dbReference type="AlphaFoldDB" id="A0A1S3UB92"/>